<dbReference type="GO" id="GO:0004222">
    <property type="term" value="F:metalloendopeptidase activity"/>
    <property type="evidence" value="ECO:0007669"/>
    <property type="project" value="InterPro"/>
</dbReference>
<dbReference type="GO" id="GO:0006508">
    <property type="term" value="P:proteolysis"/>
    <property type="evidence" value="ECO:0007669"/>
    <property type="project" value="InterPro"/>
</dbReference>
<organism evidence="5 6">
    <name type="scientific">Gottschalkia purinilytica</name>
    <name type="common">Clostridium purinilyticum</name>
    <dbReference type="NCBI Taxonomy" id="1503"/>
    <lineage>
        <taxon>Bacteria</taxon>
        <taxon>Bacillati</taxon>
        <taxon>Bacillota</taxon>
        <taxon>Tissierellia</taxon>
        <taxon>Tissierellales</taxon>
        <taxon>Gottschalkiaceae</taxon>
        <taxon>Gottschalkia</taxon>
    </lineage>
</organism>
<dbReference type="OrthoDB" id="9811314at2"/>
<dbReference type="PANTHER" id="PTHR11851:SF49">
    <property type="entry name" value="MITOCHONDRIAL-PROCESSING PEPTIDASE SUBUNIT ALPHA"/>
    <property type="match status" value="1"/>
</dbReference>
<comment type="caution">
    <text evidence="5">The sequence shown here is derived from an EMBL/GenBank/DDBJ whole genome shotgun (WGS) entry which is preliminary data.</text>
</comment>
<evidence type="ECO:0000259" key="4">
    <source>
        <dbReference type="Pfam" id="PF05193"/>
    </source>
</evidence>
<dbReference type="SUPFAM" id="SSF63411">
    <property type="entry name" value="LuxS/MPP-like metallohydrolase"/>
    <property type="match status" value="2"/>
</dbReference>
<protein>
    <submittedName>
        <fullName evidence="5">Putative Zn-dependent peptidase</fullName>
    </submittedName>
</protein>
<gene>
    <name evidence="5" type="ORF">CLPU_1c01890</name>
</gene>
<dbReference type="AlphaFoldDB" id="A0A0L0WEX6"/>
<evidence type="ECO:0000256" key="2">
    <source>
        <dbReference type="RuleBase" id="RU004447"/>
    </source>
</evidence>
<dbReference type="PANTHER" id="PTHR11851">
    <property type="entry name" value="METALLOPROTEASE"/>
    <property type="match status" value="1"/>
</dbReference>
<dbReference type="Pfam" id="PF00675">
    <property type="entry name" value="Peptidase_M16"/>
    <property type="match status" value="1"/>
</dbReference>
<evidence type="ECO:0000313" key="5">
    <source>
        <dbReference type="EMBL" id="KNF10024.1"/>
    </source>
</evidence>
<proteinExistence type="inferred from homology"/>
<dbReference type="RefSeq" id="WP_050353754.1">
    <property type="nucleotide sequence ID" value="NZ_LGSS01000001.1"/>
</dbReference>
<dbReference type="InterPro" id="IPR001431">
    <property type="entry name" value="Pept_M16_Zn_BS"/>
</dbReference>
<evidence type="ECO:0000256" key="1">
    <source>
        <dbReference type="ARBA" id="ARBA00007261"/>
    </source>
</evidence>
<dbReference type="Pfam" id="PF05193">
    <property type="entry name" value="Peptidase_M16_C"/>
    <property type="match status" value="1"/>
</dbReference>
<feature type="domain" description="Peptidase M16 C-terminal" evidence="4">
    <location>
        <begin position="170"/>
        <end position="335"/>
    </location>
</feature>
<dbReference type="InterPro" id="IPR007863">
    <property type="entry name" value="Peptidase_M16_C"/>
</dbReference>
<sequence length="413" mass="48340">MNKQYFDAKEHIFENGLKLITIKKDTKISSIQVGLKVGSINENLNEKGISHFIEHMLFKGTKHKNNEEINQALEDRGGSYNAYTTYTTTVFSITALAEELEKSTETLSDMIINSTFPKEEIEKERSVILSEIKNGMDDVEQYSYSKVNDIAFKKSFLKYDIAGTERRIKKFDRKQLLEFYNAYYIPNNCVISVISSYEHDEVKNMIERYFSNWERREIPKKDIIIEKNICTEKISYKKDIEQSTLIYLYTFYNLSREEEIALEILNYKLGESPNSILFRTLREEKGMTYEIYSELDATDNVKTLYIYTSLSEDDIWEAKRIIEDCIENIITNKINIDEKNIVLMKKVMKTGIASILEDTDSLCNYVLHQGLTDKKIDAFVDDLNILNHIERDKIYEVARKVFTEPTIHILLNK</sequence>
<dbReference type="Proteomes" id="UP000037267">
    <property type="component" value="Unassembled WGS sequence"/>
</dbReference>
<accession>A0A0L0WEX6</accession>
<evidence type="ECO:0000259" key="3">
    <source>
        <dbReference type="Pfam" id="PF00675"/>
    </source>
</evidence>
<dbReference type="Gene3D" id="3.30.830.10">
    <property type="entry name" value="Metalloenzyme, LuxS/M16 peptidase-like"/>
    <property type="match status" value="2"/>
</dbReference>
<comment type="similarity">
    <text evidence="1 2">Belongs to the peptidase M16 family.</text>
</comment>
<dbReference type="PROSITE" id="PS00143">
    <property type="entry name" value="INSULINASE"/>
    <property type="match status" value="1"/>
</dbReference>
<dbReference type="InterPro" id="IPR050361">
    <property type="entry name" value="MPP/UQCRC_Complex"/>
</dbReference>
<reference evidence="6" key="1">
    <citation type="submission" date="2015-07" db="EMBL/GenBank/DDBJ databases">
        <title>Draft genome sequence of the purine-degrading Gottschalkia purinilyticum DSM 1384 (formerly Clostridium purinilyticum).</title>
        <authorList>
            <person name="Poehlein A."/>
            <person name="Schiel-Bengelsdorf B."/>
            <person name="Bengelsdorf F.R."/>
            <person name="Daniel R."/>
            <person name="Duerre P."/>
        </authorList>
    </citation>
    <scope>NUCLEOTIDE SEQUENCE [LARGE SCALE GENOMIC DNA]</scope>
    <source>
        <strain evidence="6">DSM 1384</strain>
    </source>
</reference>
<evidence type="ECO:0000313" key="6">
    <source>
        <dbReference type="Proteomes" id="UP000037267"/>
    </source>
</evidence>
<dbReference type="EMBL" id="LGSS01000001">
    <property type="protein sequence ID" value="KNF10024.1"/>
    <property type="molecule type" value="Genomic_DNA"/>
</dbReference>
<dbReference type="InterPro" id="IPR011249">
    <property type="entry name" value="Metalloenz_LuxS/M16"/>
</dbReference>
<dbReference type="InterPro" id="IPR011765">
    <property type="entry name" value="Pept_M16_N"/>
</dbReference>
<dbReference type="STRING" id="1503.CLPU_1c01890"/>
<feature type="domain" description="Peptidase M16 N-terminal" evidence="3">
    <location>
        <begin position="21"/>
        <end position="164"/>
    </location>
</feature>
<keyword evidence="6" id="KW-1185">Reference proteome</keyword>
<dbReference type="GO" id="GO:0046872">
    <property type="term" value="F:metal ion binding"/>
    <property type="evidence" value="ECO:0007669"/>
    <property type="project" value="InterPro"/>
</dbReference>
<name>A0A0L0WEX6_GOTPU</name>